<protein>
    <submittedName>
        <fullName evidence="3">Uncharacterized protein</fullName>
    </submittedName>
</protein>
<dbReference type="EMBL" id="BAAFSV010000005">
    <property type="protein sequence ID" value="GAB1319181.1"/>
    <property type="molecule type" value="Genomic_DNA"/>
</dbReference>
<evidence type="ECO:0000313" key="3">
    <source>
        <dbReference type="EMBL" id="GAB1319181.1"/>
    </source>
</evidence>
<organism evidence="3 4">
    <name type="scientific">Madurella fahalii</name>
    <dbReference type="NCBI Taxonomy" id="1157608"/>
    <lineage>
        <taxon>Eukaryota</taxon>
        <taxon>Fungi</taxon>
        <taxon>Dikarya</taxon>
        <taxon>Ascomycota</taxon>
        <taxon>Pezizomycotina</taxon>
        <taxon>Sordariomycetes</taxon>
        <taxon>Sordariomycetidae</taxon>
        <taxon>Sordariales</taxon>
        <taxon>Sordariales incertae sedis</taxon>
        <taxon>Madurella</taxon>
    </lineage>
</organism>
<sequence>MPVVLPILGVRDTISTRQYGENAYSTTTSSSVVWIVAAVVGGIIFIGATLGSIAMCYTKRRQHQRAQELGPYLTRGEFIRRRKMSAADLFQEEEERRRYMIRKSLASRSTNSIGSGLSATADQIDRELTEMERRESTRLKDDWKRWEARERRVRSMSGGQHPATSADSGVPILSIPTPAKHRSPGRMPVLSLPPGVPVPPPRHPGRRSSS</sequence>
<comment type="caution">
    <text evidence="3">The sequence shown here is derived from an EMBL/GenBank/DDBJ whole genome shotgun (WGS) entry which is preliminary data.</text>
</comment>
<evidence type="ECO:0000313" key="4">
    <source>
        <dbReference type="Proteomes" id="UP001628179"/>
    </source>
</evidence>
<feature type="transmembrane region" description="Helical" evidence="2">
    <location>
        <begin position="32"/>
        <end position="57"/>
    </location>
</feature>
<accession>A0ABQ0GN85</accession>
<proteinExistence type="predicted"/>
<reference evidence="3 4" key="1">
    <citation type="submission" date="2024-09" db="EMBL/GenBank/DDBJ databases">
        <title>Itraconazole resistance in Madurella fahalii resulting from another homologue of gene encoding cytochrome P450 14-alpha sterol demethylase (CYP51).</title>
        <authorList>
            <person name="Yoshioka I."/>
            <person name="Fahal A.H."/>
            <person name="Kaneko S."/>
            <person name="Yaguchi T."/>
        </authorList>
    </citation>
    <scope>NUCLEOTIDE SEQUENCE [LARGE SCALE GENOMIC DNA]</scope>
    <source>
        <strain evidence="3 4">IFM 68171</strain>
    </source>
</reference>
<keyword evidence="4" id="KW-1185">Reference proteome</keyword>
<gene>
    <name evidence="3" type="ORF">MFIFM68171_09391</name>
</gene>
<evidence type="ECO:0000256" key="2">
    <source>
        <dbReference type="SAM" id="Phobius"/>
    </source>
</evidence>
<dbReference type="GeneID" id="98180133"/>
<keyword evidence="2" id="KW-1133">Transmembrane helix</keyword>
<keyword evidence="2" id="KW-0472">Membrane</keyword>
<name>A0ABQ0GN85_9PEZI</name>
<keyword evidence="2" id="KW-0812">Transmembrane</keyword>
<evidence type="ECO:0000256" key="1">
    <source>
        <dbReference type="SAM" id="MobiDB-lite"/>
    </source>
</evidence>
<dbReference type="Proteomes" id="UP001628179">
    <property type="component" value="Unassembled WGS sequence"/>
</dbReference>
<feature type="region of interest" description="Disordered" evidence="1">
    <location>
        <begin position="151"/>
        <end position="210"/>
    </location>
</feature>
<dbReference type="RefSeq" id="XP_070920911.1">
    <property type="nucleotide sequence ID" value="XM_071064810.1"/>
</dbReference>